<organism evidence="3 4">
    <name type="scientific">Bifidobacterium myosotis</name>
    <dbReference type="NCBI Taxonomy" id="1630166"/>
    <lineage>
        <taxon>Bacteria</taxon>
        <taxon>Bacillati</taxon>
        <taxon>Actinomycetota</taxon>
        <taxon>Actinomycetes</taxon>
        <taxon>Bifidobacteriales</taxon>
        <taxon>Bifidobacteriaceae</taxon>
        <taxon>Bifidobacterium</taxon>
    </lineage>
</organism>
<keyword evidence="2" id="KW-1133">Transmembrane helix</keyword>
<keyword evidence="2" id="KW-0472">Membrane</keyword>
<dbReference type="OrthoDB" id="3238883at2"/>
<gene>
    <name evidence="3" type="ORF">BMYO_1895</name>
</gene>
<accession>A0A261FFC2</accession>
<feature type="region of interest" description="Disordered" evidence="1">
    <location>
        <begin position="386"/>
        <end position="426"/>
    </location>
</feature>
<feature type="transmembrane region" description="Helical" evidence="2">
    <location>
        <begin position="20"/>
        <end position="43"/>
    </location>
</feature>
<dbReference type="EMBL" id="MWWW01000027">
    <property type="protein sequence ID" value="OZG57576.1"/>
    <property type="molecule type" value="Genomic_DNA"/>
</dbReference>
<keyword evidence="4" id="KW-1185">Reference proteome</keyword>
<evidence type="ECO:0000313" key="4">
    <source>
        <dbReference type="Proteomes" id="UP000216871"/>
    </source>
</evidence>
<dbReference type="Proteomes" id="UP000216871">
    <property type="component" value="Unassembled WGS sequence"/>
</dbReference>
<dbReference type="AlphaFoldDB" id="A0A261FFC2"/>
<comment type="caution">
    <text evidence="3">The sequence shown here is derived from an EMBL/GenBank/DDBJ whole genome shotgun (WGS) entry which is preliminary data.</text>
</comment>
<dbReference type="RefSeq" id="WP_094668298.1">
    <property type="nucleotide sequence ID" value="NZ_MWWW01000027.1"/>
</dbReference>
<evidence type="ECO:0000256" key="2">
    <source>
        <dbReference type="SAM" id="Phobius"/>
    </source>
</evidence>
<evidence type="ECO:0000313" key="3">
    <source>
        <dbReference type="EMBL" id="OZG57576.1"/>
    </source>
</evidence>
<reference evidence="3 4" key="1">
    <citation type="journal article" date="2017" name="BMC Genomics">
        <title>Comparative genomic and phylogenomic analyses of the Bifidobacteriaceae family.</title>
        <authorList>
            <person name="Lugli G.A."/>
            <person name="Milani C."/>
            <person name="Turroni F."/>
            <person name="Duranti S."/>
            <person name="Mancabelli L."/>
            <person name="Mangifesta M."/>
            <person name="Ferrario C."/>
            <person name="Modesto M."/>
            <person name="Mattarelli P."/>
            <person name="Jiri K."/>
            <person name="van Sinderen D."/>
            <person name="Ventura M."/>
        </authorList>
    </citation>
    <scope>NUCLEOTIDE SEQUENCE [LARGE SCALE GENOMIC DNA]</scope>
    <source>
        <strain evidence="3 4">DSM 100196</strain>
    </source>
</reference>
<name>A0A261FFC2_9BIFI</name>
<keyword evidence="2" id="KW-0812">Transmembrane</keyword>
<sequence length="426" mass="41916">MKRESAARNRKELRAARNGVAASIVVLLALVMFAVGLGGGFLLTRSKIPPSLVSSTEATTVKVSSAQFDDARSVTLAVSLGESSTVTSPVSGTITGTSAGAGAVIGSGGTVFDVDAKPVLALHTDVPLYRTLSSGTRGPDAAGLNAALRRLGYGAPDSDWMTWDTIAAYNALADSEGAARITADSGWSIGPESFVWIPADSVTVKQSSIAVGRQITAGADLFTTAAIPLKATLPTSATDLVAGDRTLVIGEQTFAVPAGTVELTDPALLAAIGGSVAFRLASMSGDSGGVTAGGSGGAGTGAAGTSGTGGGTLSVSYDWRLAQPLTALTVPPSAIYDASGGLGCVSVDAKPVPVSIVASQLGKTMVSTSGDTSFDHVDVTPRTTAHCGVGGESASTASAAGSSSGGASDDTTAQSSSDAAQGQGGQ</sequence>
<proteinExistence type="predicted"/>
<feature type="compositionally biased region" description="Low complexity" evidence="1">
    <location>
        <begin position="393"/>
        <end position="426"/>
    </location>
</feature>
<protein>
    <submittedName>
        <fullName evidence="3">ABC transporter</fullName>
    </submittedName>
</protein>
<evidence type="ECO:0000256" key="1">
    <source>
        <dbReference type="SAM" id="MobiDB-lite"/>
    </source>
</evidence>